<dbReference type="RefSeq" id="WP_155715826.1">
    <property type="nucleotide sequence ID" value="NZ_VVIQ01000004.1"/>
</dbReference>
<dbReference type="PROSITE" id="PS51257">
    <property type="entry name" value="PROKAR_LIPOPROTEIN"/>
    <property type="match status" value="1"/>
</dbReference>
<dbReference type="Proteomes" id="UP000482295">
    <property type="component" value="Unassembled WGS sequence"/>
</dbReference>
<dbReference type="SUPFAM" id="SSF56954">
    <property type="entry name" value="Outer membrane efflux proteins (OEP)"/>
    <property type="match status" value="1"/>
</dbReference>
<comment type="caution">
    <text evidence="3">The sequence shown here is derived from an EMBL/GenBank/DDBJ whole genome shotgun (WGS) entry which is preliminary data.</text>
</comment>
<keyword evidence="2" id="KW-0732">Signal</keyword>
<evidence type="ECO:0000256" key="1">
    <source>
        <dbReference type="ARBA" id="ARBA00007613"/>
    </source>
</evidence>
<feature type="signal peptide" evidence="2">
    <location>
        <begin position="1"/>
        <end position="28"/>
    </location>
</feature>
<dbReference type="Pfam" id="PF02321">
    <property type="entry name" value="OEP"/>
    <property type="match status" value="2"/>
</dbReference>
<dbReference type="PANTHER" id="PTHR30203:SF30">
    <property type="entry name" value="OUTER MEMBRANE PROTEIN-RELATED"/>
    <property type="match status" value="1"/>
</dbReference>
<dbReference type="InterPro" id="IPR010131">
    <property type="entry name" value="MdtP/NodT-like"/>
</dbReference>
<gene>
    <name evidence="3" type="ORF">F0475_05605</name>
</gene>
<evidence type="ECO:0000313" key="4">
    <source>
        <dbReference type="Proteomes" id="UP000482295"/>
    </source>
</evidence>
<evidence type="ECO:0000256" key="2">
    <source>
        <dbReference type="SAM" id="SignalP"/>
    </source>
</evidence>
<dbReference type="EMBL" id="VVIQ01000004">
    <property type="protein sequence ID" value="MUL27785.1"/>
    <property type="molecule type" value="Genomic_DNA"/>
</dbReference>
<dbReference type="PANTHER" id="PTHR30203">
    <property type="entry name" value="OUTER MEMBRANE CATION EFFLUX PROTEIN"/>
    <property type="match status" value="1"/>
</dbReference>
<reference evidence="3 4" key="1">
    <citation type="submission" date="2019-09" db="EMBL/GenBank/DDBJ databases">
        <title>Prevotella A2879 sp. nov., isolated from an abscess of a patient.</title>
        <authorList>
            <person name="Buhl M."/>
            <person name="Oberhettinger P."/>
        </authorList>
    </citation>
    <scope>NUCLEOTIDE SEQUENCE [LARGE SCALE GENOMIC DNA]</scope>
    <source>
        <strain evidence="3 4">A2879</strain>
    </source>
</reference>
<proteinExistence type="inferred from homology"/>
<protein>
    <submittedName>
        <fullName evidence="3">TolC family protein</fullName>
    </submittedName>
</protein>
<dbReference type="Gene3D" id="1.20.1600.10">
    <property type="entry name" value="Outer membrane efflux proteins (OEP)"/>
    <property type="match status" value="1"/>
</dbReference>
<keyword evidence="4" id="KW-1185">Reference proteome</keyword>
<name>A0A7C9HDY7_9BACT</name>
<dbReference type="AlphaFoldDB" id="A0A7C9HDY7"/>
<feature type="chain" id="PRO_5028853270" evidence="2">
    <location>
        <begin position="29"/>
        <end position="476"/>
    </location>
</feature>
<evidence type="ECO:0000313" key="3">
    <source>
        <dbReference type="EMBL" id="MUL27785.1"/>
    </source>
</evidence>
<comment type="similarity">
    <text evidence="1">Belongs to the outer membrane factor (OMF) (TC 1.B.17) family.</text>
</comment>
<dbReference type="GO" id="GO:0015562">
    <property type="term" value="F:efflux transmembrane transporter activity"/>
    <property type="evidence" value="ECO:0007669"/>
    <property type="project" value="InterPro"/>
</dbReference>
<sequence>MMKKNHRQLHIIYNIAALLGLLSLAACKTPQATLPKDIIKASLPVATSDTVSAIPVWRDFFQDETLRALIDTALNNNQDLKITLQEMAIAKSNILAKRGQMLPSITANMSVGASKVGRYTADGAGNVGTQITPGHNIPTVTPDIAPSLQLNWTIDLWNQLNSDKRAAVERYLASEDGQRTLKSQLVADVAENYYSLLALDNKLDIMLQYIKLQQKAVQIARVQKEADADTQLAVEKFEAELAKASAEEYELRQAITETENNLNMLLGRYPTPILRNKENLMNRQVPTSLQTIPTSLLLKRPDVVQAEHQLEAAKWDVDVARKAFLPSLNVSASLGLDAFNPKYLLHLPKSLAFGVIGGLAAPIINKKAIQANFDQANALQLEALYNYDKVLLSAYSDMTTLQAKAHNLAQYQALKVKQADALSKAVIAAQQLYTYNRATYLEVLDSEREQLDCQVELVDTQLRQLSTLIDLYRGYF</sequence>
<dbReference type="InterPro" id="IPR003423">
    <property type="entry name" value="OMP_efflux"/>
</dbReference>
<organism evidence="3 4">
    <name type="scientific">Prevotella vespertina</name>
    <dbReference type="NCBI Taxonomy" id="2608404"/>
    <lineage>
        <taxon>Bacteria</taxon>
        <taxon>Pseudomonadati</taxon>
        <taxon>Bacteroidota</taxon>
        <taxon>Bacteroidia</taxon>
        <taxon>Bacteroidales</taxon>
        <taxon>Prevotellaceae</taxon>
        <taxon>Prevotella</taxon>
    </lineage>
</organism>
<accession>A0A7C9HDY7</accession>
<dbReference type="Gene3D" id="2.20.200.10">
    <property type="entry name" value="Outer membrane efflux proteins (OEP)"/>
    <property type="match status" value="1"/>
</dbReference>